<evidence type="ECO:0000259" key="1">
    <source>
        <dbReference type="Pfam" id="PF01261"/>
    </source>
</evidence>
<proteinExistence type="predicted"/>
<dbReference type="GO" id="GO:0016853">
    <property type="term" value="F:isomerase activity"/>
    <property type="evidence" value="ECO:0007669"/>
    <property type="project" value="UniProtKB-KW"/>
</dbReference>
<dbReference type="Proteomes" id="UP001221558">
    <property type="component" value="Chromosome"/>
</dbReference>
<dbReference type="InterPro" id="IPR036237">
    <property type="entry name" value="Xyl_isomerase-like_sf"/>
</dbReference>
<dbReference type="InterPro" id="IPR050312">
    <property type="entry name" value="IolE/XylAMocC-like"/>
</dbReference>
<gene>
    <name evidence="2" type="ORF">PQ465_17405</name>
</gene>
<keyword evidence="2" id="KW-0413">Isomerase</keyword>
<name>A0ABY7WEI8_9SPHI</name>
<dbReference type="RefSeq" id="WP_274266797.1">
    <property type="nucleotide sequence ID" value="NZ_CP117880.1"/>
</dbReference>
<evidence type="ECO:0000313" key="2">
    <source>
        <dbReference type="EMBL" id="WDF68061.1"/>
    </source>
</evidence>
<organism evidence="2 3">
    <name type="scientific">Sphingobacterium oryzagri</name>
    <dbReference type="NCBI Taxonomy" id="3025669"/>
    <lineage>
        <taxon>Bacteria</taxon>
        <taxon>Pseudomonadati</taxon>
        <taxon>Bacteroidota</taxon>
        <taxon>Sphingobacteriia</taxon>
        <taxon>Sphingobacteriales</taxon>
        <taxon>Sphingobacteriaceae</taxon>
        <taxon>Sphingobacterium</taxon>
    </lineage>
</organism>
<reference evidence="2 3" key="1">
    <citation type="submission" date="2023-02" db="EMBL/GenBank/DDBJ databases">
        <title>Genome sequence of Sphingobacterium sp. KACC 22765.</title>
        <authorList>
            <person name="Kim S."/>
            <person name="Heo J."/>
            <person name="Kwon S.-W."/>
        </authorList>
    </citation>
    <scope>NUCLEOTIDE SEQUENCE [LARGE SCALE GENOMIC DNA]</scope>
    <source>
        <strain evidence="2 3">KACC 22765</strain>
    </source>
</reference>
<dbReference type="Gene3D" id="3.20.20.150">
    <property type="entry name" value="Divalent-metal-dependent TIM barrel enzymes"/>
    <property type="match status" value="1"/>
</dbReference>
<dbReference type="InterPro" id="IPR013022">
    <property type="entry name" value="Xyl_isomerase-like_TIM-brl"/>
</dbReference>
<dbReference type="NCBIfam" id="TIGR01409">
    <property type="entry name" value="TAT_signal_seq"/>
    <property type="match status" value="1"/>
</dbReference>
<dbReference type="Pfam" id="PF01261">
    <property type="entry name" value="AP_endonuc_2"/>
    <property type="match status" value="1"/>
</dbReference>
<dbReference type="EMBL" id="CP117880">
    <property type="protein sequence ID" value="WDF68061.1"/>
    <property type="molecule type" value="Genomic_DNA"/>
</dbReference>
<dbReference type="PANTHER" id="PTHR12110:SF41">
    <property type="entry name" value="INOSOSE DEHYDRATASE"/>
    <property type="match status" value="1"/>
</dbReference>
<dbReference type="InterPro" id="IPR019546">
    <property type="entry name" value="TAT_signal_bac_arc"/>
</dbReference>
<sequence length="327" mass="37327">MQNSRRNFLRTAGLGVSAALLSPHFFSCQTAKSGNSPFHNIGLQLFSLRDMMAEDPIKTLETVAKIGYKHVETFGVDAAAGKYWNLTIPELKKVLDDNNLKSHSGHYDMSKYLSRNHTDKENIEKYIEIAHQLGQTYIVAPVTPMDDLNNLKVEDYQYAAEQLNKAGEMAKKAGLRVGYHNHFWEFRNFANGTKGLDILIAFTQPDLVDFELDIYWIEKAGLSPQSYFEKYPGRFPMWHIKDMDKKFTTPVVGEQYDKLGFMDIVKEIRYTEVGTGAIDYVNIATYADKAGLKYAFVEQDDIYLPNKFESIKKSYDYVQNFLAKGAV</sequence>
<protein>
    <submittedName>
        <fullName evidence="2">Sugar phosphate isomerase/epimerase</fullName>
    </submittedName>
</protein>
<evidence type="ECO:0000313" key="3">
    <source>
        <dbReference type="Proteomes" id="UP001221558"/>
    </source>
</evidence>
<feature type="domain" description="Xylose isomerase-like TIM barrel" evidence="1">
    <location>
        <begin position="61"/>
        <end position="283"/>
    </location>
</feature>
<keyword evidence="3" id="KW-1185">Reference proteome</keyword>
<dbReference type="PANTHER" id="PTHR12110">
    <property type="entry name" value="HYDROXYPYRUVATE ISOMERASE"/>
    <property type="match status" value="1"/>
</dbReference>
<dbReference type="InterPro" id="IPR006311">
    <property type="entry name" value="TAT_signal"/>
</dbReference>
<dbReference type="PROSITE" id="PS51318">
    <property type="entry name" value="TAT"/>
    <property type="match status" value="1"/>
</dbReference>
<dbReference type="SUPFAM" id="SSF51658">
    <property type="entry name" value="Xylose isomerase-like"/>
    <property type="match status" value="1"/>
</dbReference>
<accession>A0ABY7WEI8</accession>